<evidence type="ECO:0000256" key="13">
    <source>
        <dbReference type="ARBA" id="ARBA00048411"/>
    </source>
</evidence>
<comment type="function">
    <text evidence="11">Catalyzes the sequential decarboxylation of the four acetate side chains of uroporphyrinogen to form coproporphyrinogen and participates in the fifth step in the heme biosynthetic pathway. Isomer I or isomer III of uroporphyrinogen may serve as substrate, but only coproporphyrinogen III can ultimately be converted to heme. In vitro also decarboxylates pentacarboxylate porphyrinogen I.</text>
</comment>
<evidence type="ECO:0000256" key="3">
    <source>
        <dbReference type="ARBA" id="ARBA00009935"/>
    </source>
</evidence>
<sequence length="208" mass="23015">MKYMIENASSGGPFANHARKFLVEHPEASHQLLTMITDVVVKHIVHQVKAGAQIIQVFDPYAGDMGPLLFSEFDLPSLRQIAKNVKDKLRQINMEPVPMIIFAKKVPYAIEELSKAGYDVVALDYCVEPRRAREAAGNVTLQGNLDPVMMFGTKDEIQSAVKEMMEQFGTQHYIANVGLGLLGDTDPDKVATFVDAVHTCSKYMNASS</sequence>
<evidence type="ECO:0000256" key="9">
    <source>
        <dbReference type="ARBA" id="ARBA00023239"/>
    </source>
</evidence>
<dbReference type="Gene3D" id="3.20.20.210">
    <property type="match status" value="1"/>
</dbReference>
<accession>A0AAV3YGL6</accession>
<comment type="catalytic activity">
    <reaction evidence="13">
        <text>uroporphyrinogen III + 4 H(+) = coproporphyrinogen III + 4 CO2</text>
        <dbReference type="Rhea" id="RHEA:19865"/>
        <dbReference type="ChEBI" id="CHEBI:15378"/>
        <dbReference type="ChEBI" id="CHEBI:16526"/>
        <dbReference type="ChEBI" id="CHEBI:57308"/>
        <dbReference type="ChEBI" id="CHEBI:57309"/>
        <dbReference type="EC" id="4.1.1.37"/>
    </reaction>
    <physiologicalReaction direction="left-to-right" evidence="13">
        <dbReference type="Rhea" id="RHEA:19866"/>
    </physiologicalReaction>
</comment>
<evidence type="ECO:0000256" key="4">
    <source>
        <dbReference type="ARBA" id="ARBA00011738"/>
    </source>
</evidence>
<dbReference type="PANTHER" id="PTHR21091">
    <property type="entry name" value="METHYLTETRAHYDROFOLATE:HOMOCYSTEINE METHYLTRANSFERASE RELATED"/>
    <property type="match status" value="1"/>
</dbReference>
<dbReference type="AlphaFoldDB" id="A0AAV3YGL6"/>
<evidence type="ECO:0000313" key="15">
    <source>
        <dbReference type="EMBL" id="GFN81366.1"/>
    </source>
</evidence>
<organism evidence="15 16">
    <name type="scientific">Plakobranchus ocellatus</name>
    <dbReference type="NCBI Taxonomy" id="259542"/>
    <lineage>
        <taxon>Eukaryota</taxon>
        <taxon>Metazoa</taxon>
        <taxon>Spiralia</taxon>
        <taxon>Lophotrochozoa</taxon>
        <taxon>Mollusca</taxon>
        <taxon>Gastropoda</taxon>
        <taxon>Heterobranchia</taxon>
        <taxon>Euthyneura</taxon>
        <taxon>Panpulmonata</taxon>
        <taxon>Sacoglossa</taxon>
        <taxon>Placobranchoidea</taxon>
        <taxon>Plakobranchidae</taxon>
        <taxon>Plakobranchus</taxon>
    </lineage>
</organism>
<feature type="domain" description="Uroporphyrinogen decarboxylase (URO-D)" evidence="14">
    <location>
        <begin position="2"/>
        <end position="199"/>
    </location>
</feature>
<dbReference type="EMBL" id="BLXT01000924">
    <property type="protein sequence ID" value="GFN81366.1"/>
    <property type="molecule type" value="Genomic_DNA"/>
</dbReference>
<evidence type="ECO:0000313" key="16">
    <source>
        <dbReference type="Proteomes" id="UP000735302"/>
    </source>
</evidence>
<dbReference type="GO" id="GO:0005829">
    <property type="term" value="C:cytosol"/>
    <property type="evidence" value="ECO:0007669"/>
    <property type="project" value="UniProtKB-SubCell"/>
</dbReference>
<keyword evidence="16" id="KW-1185">Reference proteome</keyword>
<evidence type="ECO:0000256" key="12">
    <source>
        <dbReference type="ARBA" id="ARBA00047341"/>
    </source>
</evidence>
<evidence type="ECO:0000256" key="10">
    <source>
        <dbReference type="ARBA" id="ARBA00023244"/>
    </source>
</evidence>
<dbReference type="GO" id="GO:0006783">
    <property type="term" value="P:heme biosynthetic process"/>
    <property type="evidence" value="ECO:0007669"/>
    <property type="project" value="TreeGrafter"/>
</dbReference>
<dbReference type="InterPro" id="IPR000257">
    <property type="entry name" value="Uroporphyrinogen_deCOase"/>
</dbReference>
<keyword evidence="9" id="KW-0456">Lyase</keyword>
<dbReference type="GO" id="GO:0004853">
    <property type="term" value="F:uroporphyrinogen decarboxylase activity"/>
    <property type="evidence" value="ECO:0007669"/>
    <property type="project" value="UniProtKB-EC"/>
</dbReference>
<evidence type="ECO:0000256" key="5">
    <source>
        <dbReference type="ARBA" id="ARBA00012288"/>
    </source>
</evidence>
<evidence type="ECO:0000256" key="6">
    <source>
        <dbReference type="ARBA" id="ARBA00014308"/>
    </source>
</evidence>
<dbReference type="EC" id="4.1.1.37" evidence="5"/>
<keyword evidence="8" id="KW-0210">Decarboxylase</keyword>
<keyword evidence="10" id="KW-0627">Porphyrin biosynthesis</keyword>
<keyword evidence="7" id="KW-0963">Cytoplasm</keyword>
<gene>
    <name evidence="15" type="ORF">PoB_000787200</name>
</gene>
<evidence type="ECO:0000256" key="11">
    <source>
        <dbReference type="ARBA" id="ARBA00045708"/>
    </source>
</evidence>
<comment type="catalytic activity">
    <reaction evidence="12">
        <text>uroporphyrinogen I + 4 H(+) = coproporphyrinogen I + 4 CO2</text>
        <dbReference type="Rhea" id="RHEA:31239"/>
        <dbReference type="ChEBI" id="CHEBI:15378"/>
        <dbReference type="ChEBI" id="CHEBI:16526"/>
        <dbReference type="ChEBI" id="CHEBI:62626"/>
        <dbReference type="ChEBI" id="CHEBI:62631"/>
    </reaction>
    <physiologicalReaction direction="left-to-right" evidence="12">
        <dbReference type="Rhea" id="RHEA:31240"/>
    </physiologicalReaction>
</comment>
<evidence type="ECO:0000256" key="2">
    <source>
        <dbReference type="ARBA" id="ARBA00004804"/>
    </source>
</evidence>
<protein>
    <recommendedName>
        <fullName evidence="6">Uroporphyrinogen decarboxylase</fullName>
        <ecNumber evidence="5">4.1.1.37</ecNumber>
    </recommendedName>
</protein>
<name>A0AAV3YGL6_9GAST</name>
<dbReference type="SUPFAM" id="SSF51726">
    <property type="entry name" value="UROD/MetE-like"/>
    <property type="match status" value="1"/>
</dbReference>
<comment type="similarity">
    <text evidence="3">Belongs to the uroporphyrinogen decarboxylase family.</text>
</comment>
<dbReference type="Proteomes" id="UP000735302">
    <property type="component" value="Unassembled WGS sequence"/>
</dbReference>
<comment type="pathway">
    <text evidence="2">Porphyrin-containing compound metabolism; protoporphyrin-IX biosynthesis; coproporphyrinogen-III from 5-aminolevulinate: step 4/4.</text>
</comment>
<evidence type="ECO:0000256" key="1">
    <source>
        <dbReference type="ARBA" id="ARBA00004514"/>
    </source>
</evidence>
<proteinExistence type="inferred from homology"/>
<dbReference type="InterPro" id="IPR038071">
    <property type="entry name" value="UROD/MetE-like_sf"/>
</dbReference>
<dbReference type="FunFam" id="3.20.20.210:FF:000008">
    <property type="entry name" value="Uroporphyrinogen decarboxylase"/>
    <property type="match status" value="1"/>
</dbReference>
<dbReference type="Pfam" id="PF01208">
    <property type="entry name" value="URO-D"/>
    <property type="match status" value="1"/>
</dbReference>
<dbReference type="PANTHER" id="PTHR21091:SF169">
    <property type="entry name" value="UROPORPHYRINOGEN DECARBOXYLASE"/>
    <property type="match status" value="1"/>
</dbReference>
<reference evidence="15 16" key="1">
    <citation type="journal article" date="2021" name="Elife">
        <title>Chloroplast acquisition without the gene transfer in kleptoplastic sea slugs, Plakobranchus ocellatus.</title>
        <authorList>
            <person name="Maeda T."/>
            <person name="Takahashi S."/>
            <person name="Yoshida T."/>
            <person name="Shimamura S."/>
            <person name="Takaki Y."/>
            <person name="Nagai Y."/>
            <person name="Toyoda A."/>
            <person name="Suzuki Y."/>
            <person name="Arimoto A."/>
            <person name="Ishii H."/>
            <person name="Satoh N."/>
            <person name="Nishiyama T."/>
            <person name="Hasebe M."/>
            <person name="Maruyama T."/>
            <person name="Minagawa J."/>
            <person name="Obokata J."/>
            <person name="Shigenobu S."/>
        </authorList>
    </citation>
    <scope>NUCLEOTIDE SEQUENCE [LARGE SCALE GENOMIC DNA]</scope>
</reference>
<comment type="caution">
    <text evidence="15">The sequence shown here is derived from an EMBL/GenBank/DDBJ whole genome shotgun (WGS) entry which is preliminary data.</text>
</comment>
<comment type="subcellular location">
    <subcellularLocation>
        <location evidence="1">Cytoplasm</location>
        <location evidence="1">Cytosol</location>
    </subcellularLocation>
</comment>
<evidence type="ECO:0000256" key="7">
    <source>
        <dbReference type="ARBA" id="ARBA00022490"/>
    </source>
</evidence>
<evidence type="ECO:0000259" key="14">
    <source>
        <dbReference type="Pfam" id="PF01208"/>
    </source>
</evidence>
<comment type="subunit">
    <text evidence="4">Homodimer.</text>
</comment>
<evidence type="ECO:0000256" key="8">
    <source>
        <dbReference type="ARBA" id="ARBA00022793"/>
    </source>
</evidence>